<proteinExistence type="predicted"/>
<evidence type="ECO:0000313" key="2">
    <source>
        <dbReference type="Proteomes" id="UP001156921"/>
    </source>
</evidence>
<gene>
    <name evidence="1" type="ORF">GCM10007859_03390</name>
</gene>
<accession>A0ABQ6BG14</accession>
<dbReference type="EMBL" id="BSOY01000004">
    <property type="protein sequence ID" value="GLS00334.1"/>
    <property type="molecule type" value="Genomic_DNA"/>
</dbReference>
<protein>
    <submittedName>
        <fullName evidence="1">Uncharacterized protein</fullName>
    </submittedName>
</protein>
<dbReference type="Proteomes" id="UP001156921">
    <property type="component" value="Unassembled WGS sequence"/>
</dbReference>
<comment type="caution">
    <text evidence="1">The sequence shown here is derived from an EMBL/GenBank/DDBJ whole genome shotgun (WGS) entry which is preliminary data.</text>
</comment>
<name>A0ABQ6BG14_9CAUL</name>
<keyword evidence="2" id="KW-1185">Reference proteome</keyword>
<organism evidence="1 2">
    <name type="scientific">Brevundimonas denitrificans</name>
    <dbReference type="NCBI Taxonomy" id="1443434"/>
    <lineage>
        <taxon>Bacteria</taxon>
        <taxon>Pseudomonadati</taxon>
        <taxon>Pseudomonadota</taxon>
        <taxon>Alphaproteobacteria</taxon>
        <taxon>Caulobacterales</taxon>
        <taxon>Caulobacteraceae</taxon>
        <taxon>Brevundimonas</taxon>
    </lineage>
</organism>
<reference evidence="2" key="1">
    <citation type="journal article" date="2019" name="Int. J. Syst. Evol. Microbiol.">
        <title>The Global Catalogue of Microorganisms (GCM) 10K type strain sequencing project: providing services to taxonomists for standard genome sequencing and annotation.</title>
        <authorList>
            <consortium name="The Broad Institute Genomics Platform"/>
            <consortium name="The Broad Institute Genome Sequencing Center for Infectious Disease"/>
            <person name="Wu L."/>
            <person name="Ma J."/>
        </authorList>
    </citation>
    <scope>NUCLEOTIDE SEQUENCE [LARGE SCALE GENOMIC DNA]</scope>
    <source>
        <strain evidence="2">NBRC 110107</strain>
    </source>
</reference>
<sequence>MPPQAIDPARVRDRRQAEIVRKGMDHIPQGEAAMLWTPRGRLDAGRRLSGGVGVALQRQSLSGHPGGSRFHRLVLHAPSLPSQA</sequence>
<evidence type="ECO:0000313" key="1">
    <source>
        <dbReference type="EMBL" id="GLS00334.1"/>
    </source>
</evidence>